<dbReference type="GO" id="GO:0005829">
    <property type="term" value="C:cytosol"/>
    <property type="evidence" value="ECO:0007669"/>
    <property type="project" value="UniProtKB-ARBA"/>
</dbReference>
<dbReference type="Pfam" id="PF00400">
    <property type="entry name" value="WD40"/>
    <property type="match status" value="5"/>
</dbReference>
<feature type="compositionally biased region" description="Polar residues" evidence="4">
    <location>
        <begin position="491"/>
        <end position="509"/>
    </location>
</feature>
<dbReference type="Gene3D" id="1.25.40.370">
    <property type="match status" value="1"/>
</dbReference>
<name>A0A3Q8C2P9_LOCMI</name>
<dbReference type="PANTHER" id="PTHR22845:SF5">
    <property type="entry name" value="APOPTOTIC PROTEASE-ACTIVATING FACTOR 1"/>
    <property type="match status" value="1"/>
</dbReference>
<evidence type="ECO:0000259" key="5">
    <source>
        <dbReference type="Pfam" id="PF17908"/>
    </source>
</evidence>
<dbReference type="Pfam" id="PF17908">
    <property type="entry name" value="APAF1_C"/>
    <property type="match status" value="1"/>
</dbReference>
<accession>A0A3Q8C2P9</accession>
<dbReference type="GO" id="GO:0043531">
    <property type="term" value="F:ADP binding"/>
    <property type="evidence" value="ECO:0007669"/>
    <property type="project" value="InterPro"/>
</dbReference>
<feature type="domain" description="APAF-1 helical" evidence="5">
    <location>
        <begin position="247"/>
        <end position="379"/>
    </location>
</feature>
<dbReference type="Pfam" id="PF21296">
    <property type="entry name" value="WHD_APAF1"/>
    <property type="match status" value="1"/>
</dbReference>
<dbReference type="InterPro" id="IPR041452">
    <property type="entry name" value="APAF1_C"/>
</dbReference>
<sequence>MNLTWFRETLKRYYTDKDLREGLLILDDVASMDVIDAFDIGCKILVTTKDLEVMRKVRGRISKTIKLNDGFKEMETLSLFAKCINQKIEDLPHEARQIHRLCKGIPMLIALIGANLEEHSEDARSNRGRWNNFITMLKTKYSSPGRSTFYQDELFSAVGMSVGNLPECQKERFQDFALFKDDVNIKPEVLQVLWSLDKYEVEDIMSYFVKKSLAVSKWNEELNSSVYGIHDIILDYLKFGLTGEKKKELHRKLLEAYSKICGGDFSKLPNDNYIYSYIGYHIDEAEMWDVYANLYISLPFVQAKLKVTGPGDLLLDYRKYRNNIDRGQEDLKAIVDDFERFVHSHGLDLYKYQDLDAIQCALKEPKQSFVFEEAYKIAKECNTRLYLEHILNQDFSSDTQSFPVEGDAVIACYTHSENKIIVGCSDGSINLLAVDYKRILHSFQGHKQQITCLQCHSSDRIFLSSSEDGTVKLWSLEDIIDKETEKEKSGDSGTVRTPSPRLRQTSWSNMFPESGSDDKSIFTFSKHKAAVSCASFAHKKNEVMSCSVDGCVKVWDSETGAQRLHIDVPNNSKPSSCSFSNDDTLLYFGGQDSHLYVYSAEFGTFLSGLGNGKPIVTILGIPDADYEVIVVTEDSIICWSWEGVNTTPPENIITSNEITATLSLEDLERQVLGHCKGTTYVCATITEDSDYVITASSNHTVCIWNINTNTPYIVKEYHDQSGDIYCLSSINVDGSVHRLLSCTSKTVRIWKFDPSVSGNNVTLLSTFDASWQNEEHNLTLPLFAVADNTNKVQVLHGKDLVCESPREETQITYCKFITTNCVVYGCADGMVKLFEVQPSKVLHIMKLNKPVVYLDVFKSVKEITIAAGDQTELKMWHSSGEVLPCYGIKEMVVKCFLLSDTRRILSCSKDGTVKVSRIDTGELEEVIVGQIRNAIISGADFCSHQEILVMADINKCFHIIWLANSDRELYSETKRLSSSSHCCCFSPDGQLIALGQENGSIYVWNVTKNSIQCELNHHRSRVKDIAFASGVPDGALLVSVAETVAWWCAAQACKCRPSRGRRRQSQPAFNLSLLPAEQTVADVWLTKMPHTGNSYLLGCLKLAGADAGQIVCSPDFSQFATVDSAGVIYLLGVIS</sequence>
<organism evidence="7">
    <name type="scientific">Locusta migratoria</name>
    <name type="common">Migratory locust</name>
    <dbReference type="NCBI Taxonomy" id="7004"/>
    <lineage>
        <taxon>Eukaryota</taxon>
        <taxon>Metazoa</taxon>
        <taxon>Ecdysozoa</taxon>
        <taxon>Arthropoda</taxon>
        <taxon>Hexapoda</taxon>
        <taxon>Insecta</taxon>
        <taxon>Pterygota</taxon>
        <taxon>Neoptera</taxon>
        <taxon>Polyneoptera</taxon>
        <taxon>Orthoptera</taxon>
        <taxon>Caelifera</taxon>
        <taxon>Acrididea</taxon>
        <taxon>Acridomorpha</taxon>
        <taxon>Acridoidea</taxon>
        <taxon>Acrididae</taxon>
        <taxon>Oedipodinae</taxon>
        <taxon>Locusta</taxon>
    </lineage>
</organism>
<dbReference type="PROSITE" id="PS50294">
    <property type="entry name" value="WD_REPEATS_REGION"/>
    <property type="match status" value="2"/>
</dbReference>
<dbReference type="PROSITE" id="PS50082">
    <property type="entry name" value="WD_REPEATS_2"/>
    <property type="match status" value="3"/>
</dbReference>
<evidence type="ECO:0000256" key="3">
    <source>
        <dbReference type="PROSITE-ProRule" id="PRU00221"/>
    </source>
</evidence>
<evidence type="ECO:0000259" key="6">
    <source>
        <dbReference type="Pfam" id="PF21296"/>
    </source>
</evidence>
<feature type="repeat" description="WD" evidence="3">
    <location>
        <begin position="524"/>
        <end position="565"/>
    </location>
</feature>
<dbReference type="Gene3D" id="2.130.10.10">
    <property type="entry name" value="YVTN repeat-like/Quinoprotein amine dehydrogenase"/>
    <property type="match status" value="3"/>
</dbReference>
<dbReference type="PROSITE" id="PS00678">
    <property type="entry name" value="WD_REPEATS_1"/>
    <property type="match status" value="2"/>
</dbReference>
<dbReference type="InterPro" id="IPR019775">
    <property type="entry name" value="WD40_repeat_CS"/>
</dbReference>
<dbReference type="Gene3D" id="1.10.10.10">
    <property type="entry name" value="Winged helix-like DNA-binding domain superfamily/Winged helix DNA-binding domain"/>
    <property type="match status" value="1"/>
</dbReference>
<dbReference type="InterPro" id="IPR001680">
    <property type="entry name" value="WD40_rpt"/>
</dbReference>
<dbReference type="GO" id="GO:0006508">
    <property type="term" value="P:proteolysis"/>
    <property type="evidence" value="ECO:0007669"/>
    <property type="project" value="UniProtKB-KW"/>
</dbReference>
<evidence type="ECO:0000313" key="7">
    <source>
        <dbReference type="EMBL" id="ATX63063.1"/>
    </source>
</evidence>
<dbReference type="Gene3D" id="3.40.50.300">
    <property type="entry name" value="P-loop containing nucleotide triphosphate hydrolases"/>
    <property type="match status" value="1"/>
</dbReference>
<dbReference type="SUPFAM" id="SSF50978">
    <property type="entry name" value="WD40 repeat-like"/>
    <property type="match status" value="2"/>
</dbReference>
<dbReference type="InterPro" id="IPR027417">
    <property type="entry name" value="P-loop_NTPase"/>
</dbReference>
<dbReference type="PANTHER" id="PTHR22845">
    <property type="entry name" value="APOPTOTIC PROTEASE-ACTIVATING FACTOR 1"/>
    <property type="match status" value="1"/>
</dbReference>
<evidence type="ECO:0000256" key="4">
    <source>
        <dbReference type="SAM" id="MobiDB-lite"/>
    </source>
</evidence>
<proteinExistence type="evidence at transcript level"/>
<feature type="repeat" description="WD" evidence="3">
    <location>
        <begin position="443"/>
        <end position="477"/>
    </location>
</feature>
<keyword evidence="7" id="KW-0378">Hydrolase</keyword>
<keyword evidence="1 3" id="KW-0853">WD repeat</keyword>
<dbReference type="AlphaFoldDB" id="A0A3Q8C2P9"/>
<reference evidence="7" key="1">
    <citation type="submission" date="2016-10" db="EMBL/GenBank/DDBJ databases">
        <title>Identification and characterization of apoptosis related genes based on the Locusta migratoria transcriptome.</title>
        <authorList>
            <person name="Zhao X."/>
            <person name="Zhang J."/>
        </authorList>
    </citation>
    <scope>NUCLEOTIDE SEQUENCE</scope>
</reference>
<evidence type="ECO:0000256" key="1">
    <source>
        <dbReference type="ARBA" id="ARBA00022574"/>
    </source>
</evidence>
<feature type="repeat" description="WD" evidence="3">
    <location>
        <begin position="985"/>
        <end position="1014"/>
    </location>
</feature>
<dbReference type="InterPro" id="IPR036322">
    <property type="entry name" value="WD40_repeat_dom_sf"/>
</dbReference>
<gene>
    <name evidence="7" type="primary">Apaf1</name>
</gene>
<feature type="domain" description="Apoptotic protease-activating factor 1 winged-helix" evidence="6">
    <location>
        <begin position="170"/>
        <end position="237"/>
    </location>
</feature>
<dbReference type="SUPFAM" id="SSF52540">
    <property type="entry name" value="P-loop containing nucleoside triphosphate hydrolases"/>
    <property type="match status" value="1"/>
</dbReference>
<dbReference type="GO" id="GO:0008233">
    <property type="term" value="F:peptidase activity"/>
    <property type="evidence" value="ECO:0007669"/>
    <property type="project" value="UniProtKB-KW"/>
</dbReference>
<keyword evidence="7" id="KW-0645">Protease</keyword>
<dbReference type="EMBL" id="KY053263">
    <property type="protein sequence ID" value="ATX63063.1"/>
    <property type="molecule type" value="mRNA"/>
</dbReference>
<keyword evidence="2" id="KW-0677">Repeat</keyword>
<dbReference type="InterPro" id="IPR015943">
    <property type="entry name" value="WD40/YVTN_repeat-like_dom_sf"/>
</dbReference>
<dbReference type="GO" id="GO:0006915">
    <property type="term" value="P:apoptotic process"/>
    <property type="evidence" value="ECO:0007669"/>
    <property type="project" value="UniProtKB-KW"/>
</dbReference>
<dbReference type="Gene3D" id="1.10.8.430">
    <property type="entry name" value="Helical domain of apoptotic protease-activating factors"/>
    <property type="match status" value="1"/>
</dbReference>
<feature type="region of interest" description="Disordered" evidence="4">
    <location>
        <begin position="485"/>
        <end position="509"/>
    </location>
</feature>
<dbReference type="InterPro" id="IPR042197">
    <property type="entry name" value="Apaf_helical"/>
</dbReference>
<dbReference type="SMART" id="SM00320">
    <property type="entry name" value="WD40"/>
    <property type="match status" value="10"/>
</dbReference>
<protein>
    <submittedName>
        <fullName evidence="7">Apoptotic protease-activating factor 1</fullName>
    </submittedName>
</protein>
<evidence type="ECO:0000256" key="2">
    <source>
        <dbReference type="ARBA" id="ARBA00022737"/>
    </source>
</evidence>
<dbReference type="InterPro" id="IPR048975">
    <property type="entry name" value="WHD_APAF1"/>
</dbReference>
<dbReference type="InterPro" id="IPR036388">
    <property type="entry name" value="WH-like_DNA-bd_sf"/>
</dbReference>